<evidence type="ECO:0000313" key="1">
    <source>
        <dbReference type="EMBL" id="KOM25186.1"/>
    </source>
</evidence>
<gene>
    <name evidence="1" type="ORF">LR48_Vigan53s000100</name>
</gene>
<dbReference type="AlphaFoldDB" id="A0A0L9T4A3"/>
<proteinExistence type="predicted"/>
<dbReference type="Gramene" id="KOM25186">
    <property type="protein sequence ID" value="KOM25186"/>
    <property type="gene ID" value="LR48_Vigan53s000100"/>
</dbReference>
<dbReference type="EMBL" id="KQ258255">
    <property type="protein sequence ID" value="KOM25186.1"/>
    <property type="molecule type" value="Genomic_DNA"/>
</dbReference>
<reference evidence="2" key="1">
    <citation type="journal article" date="2015" name="Proc. Natl. Acad. Sci. U.S.A.">
        <title>Genome sequencing of adzuki bean (Vigna angularis) provides insight into high starch and low fat accumulation and domestication.</title>
        <authorList>
            <person name="Yang K."/>
            <person name="Tian Z."/>
            <person name="Chen C."/>
            <person name="Luo L."/>
            <person name="Zhao B."/>
            <person name="Wang Z."/>
            <person name="Yu L."/>
            <person name="Li Y."/>
            <person name="Sun Y."/>
            <person name="Li W."/>
            <person name="Chen Y."/>
            <person name="Li Y."/>
            <person name="Zhang Y."/>
            <person name="Ai D."/>
            <person name="Zhao J."/>
            <person name="Shang C."/>
            <person name="Ma Y."/>
            <person name="Wu B."/>
            <person name="Wang M."/>
            <person name="Gao L."/>
            <person name="Sun D."/>
            <person name="Zhang P."/>
            <person name="Guo F."/>
            <person name="Wang W."/>
            <person name="Li Y."/>
            <person name="Wang J."/>
            <person name="Varshney R.K."/>
            <person name="Wang J."/>
            <person name="Ling H.Q."/>
            <person name="Wan P."/>
        </authorList>
    </citation>
    <scope>NUCLEOTIDE SEQUENCE</scope>
    <source>
        <strain evidence="2">cv. Jingnong 6</strain>
    </source>
</reference>
<sequence length="72" mass="7931">MNQIKKSNVENKQNEINVELSILIHPKSNSVNMLLLKIPTFPAKEKLSVAAGSPHVQPPFSFQLLSNINPGP</sequence>
<dbReference type="Proteomes" id="UP000053144">
    <property type="component" value="Unassembled WGS sequence"/>
</dbReference>
<organism evidence="1 2">
    <name type="scientific">Phaseolus angularis</name>
    <name type="common">Azuki bean</name>
    <name type="synonym">Vigna angularis</name>
    <dbReference type="NCBI Taxonomy" id="3914"/>
    <lineage>
        <taxon>Eukaryota</taxon>
        <taxon>Viridiplantae</taxon>
        <taxon>Streptophyta</taxon>
        <taxon>Embryophyta</taxon>
        <taxon>Tracheophyta</taxon>
        <taxon>Spermatophyta</taxon>
        <taxon>Magnoliopsida</taxon>
        <taxon>eudicotyledons</taxon>
        <taxon>Gunneridae</taxon>
        <taxon>Pentapetalae</taxon>
        <taxon>rosids</taxon>
        <taxon>fabids</taxon>
        <taxon>Fabales</taxon>
        <taxon>Fabaceae</taxon>
        <taxon>Papilionoideae</taxon>
        <taxon>50 kb inversion clade</taxon>
        <taxon>NPAAA clade</taxon>
        <taxon>indigoferoid/millettioid clade</taxon>
        <taxon>Phaseoleae</taxon>
        <taxon>Vigna</taxon>
    </lineage>
</organism>
<accession>A0A0L9T4A3</accession>
<name>A0A0L9T4A3_PHAAN</name>
<protein>
    <submittedName>
        <fullName evidence="1">Uncharacterized protein</fullName>
    </submittedName>
</protein>
<evidence type="ECO:0000313" key="2">
    <source>
        <dbReference type="Proteomes" id="UP000053144"/>
    </source>
</evidence>